<dbReference type="EMBL" id="CM002926">
    <property type="protein sequence ID" value="KGN51201.1"/>
    <property type="molecule type" value="Genomic_DNA"/>
</dbReference>
<gene>
    <name evidence="1" type="ORF">Csa_5G488770</name>
</gene>
<name>A0A0A0KTZ6_CUCSA</name>
<proteinExistence type="predicted"/>
<accession>A0A0A0KTZ6</accession>
<sequence length="66" mass="7593">MPLPLLHDFNVVITHLLVQYVFILDKNVGSKPICFPELGWSSKNGRPNLQASHCWAYVILNCEIWI</sequence>
<dbReference type="Gramene" id="KGN51201">
    <property type="protein sequence ID" value="KGN51201"/>
    <property type="gene ID" value="Csa_5G488770"/>
</dbReference>
<evidence type="ECO:0000313" key="2">
    <source>
        <dbReference type="Proteomes" id="UP000029981"/>
    </source>
</evidence>
<evidence type="ECO:0000313" key="1">
    <source>
        <dbReference type="EMBL" id="KGN51201.1"/>
    </source>
</evidence>
<reference evidence="1 2" key="1">
    <citation type="journal article" date="2009" name="Nat. Genet.">
        <title>The genome of the cucumber, Cucumis sativus L.</title>
        <authorList>
            <person name="Huang S."/>
            <person name="Li R."/>
            <person name="Zhang Z."/>
            <person name="Li L."/>
            <person name="Gu X."/>
            <person name="Fan W."/>
            <person name="Lucas W.J."/>
            <person name="Wang X."/>
            <person name="Xie B."/>
            <person name="Ni P."/>
            <person name="Ren Y."/>
            <person name="Zhu H."/>
            <person name="Li J."/>
            <person name="Lin K."/>
            <person name="Jin W."/>
            <person name="Fei Z."/>
            <person name="Li G."/>
            <person name="Staub J."/>
            <person name="Kilian A."/>
            <person name="van der Vossen E.A."/>
            <person name="Wu Y."/>
            <person name="Guo J."/>
            <person name="He J."/>
            <person name="Jia Z."/>
            <person name="Ren Y."/>
            <person name="Tian G."/>
            <person name="Lu Y."/>
            <person name="Ruan J."/>
            <person name="Qian W."/>
            <person name="Wang M."/>
            <person name="Huang Q."/>
            <person name="Li B."/>
            <person name="Xuan Z."/>
            <person name="Cao J."/>
            <person name="Asan"/>
            <person name="Wu Z."/>
            <person name="Zhang J."/>
            <person name="Cai Q."/>
            <person name="Bai Y."/>
            <person name="Zhao B."/>
            <person name="Han Y."/>
            <person name="Li Y."/>
            <person name="Li X."/>
            <person name="Wang S."/>
            <person name="Shi Q."/>
            <person name="Liu S."/>
            <person name="Cho W.K."/>
            <person name="Kim J.Y."/>
            <person name="Xu Y."/>
            <person name="Heller-Uszynska K."/>
            <person name="Miao H."/>
            <person name="Cheng Z."/>
            <person name="Zhang S."/>
            <person name="Wu J."/>
            <person name="Yang Y."/>
            <person name="Kang H."/>
            <person name="Li M."/>
            <person name="Liang H."/>
            <person name="Ren X."/>
            <person name="Shi Z."/>
            <person name="Wen M."/>
            <person name="Jian M."/>
            <person name="Yang H."/>
            <person name="Zhang G."/>
            <person name="Yang Z."/>
            <person name="Chen R."/>
            <person name="Liu S."/>
            <person name="Li J."/>
            <person name="Ma L."/>
            <person name="Liu H."/>
            <person name="Zhou Y."/>
            <person name="Zhao J."/>
            <person name="Fang X."/>
            <person name="Li G."/>
            <person name="Fang L."/>
            <person name="Li Y."/>
            <person name="Liu D."/>
            <person name="Zheng H."/>
            <person name="Zhang Y."/>
            <person name="Qin N."/>
            <person name="Li Z."/>
            <person name="Yang G."/>
            <person name="Yang S."/>
            <person name="Bolund L."/>
            <person name="Kristiansen K."/>
            <person name="Zheng H."/>
            <person name="Li S."/>
            <person name="Zhang X."/>
            <person name="Yang H."/>
            <person name="Wang J."/>
            <person name="Sun R."/>
            <person name="Zhang B."/>
            <person name="Jiang S."/>
            <person name="Wang J."/>
            <person name="Du Y."/>
            <person name="Li S."/>
        </authorList>
    </citation>
    <scope>NUCLEOTIDE SEQUENCE [LARGE SCALE GENOMIC DNA]</scope>
    <source>
        <strain evidence="2">cv. 9930</strain>
    </source>
</reference>
<reference evidence="1 2" key="3">
    <citation type="journal article" date="2010" name="BMC Genomics">
        <title>Transcriptome sequencing and comparative analysis of cucumber flowers with different sex types.</title>
        <authorList>
            <person name="Guo S."/>
            <person name="Zheng Y."/>
            <person name="Joung J.G."/>
            <person name="Liu S."/>
            <person name="Zhang Z."/>
            <person name="Crasta O.R."/>
            <person name="Sobral B.W."/>
            <person name="Xu Y."/>
            <person name="Huang S."/>
            <person name="Fei Z."/>
        </authorList>
    </citation>
    <scope>NUCLEOTIDE SEQUENCE [LARGE SCALE GENOMIC DNA]</scope>
    <source>
        <strain evidence="2">cv. 9930</strain>
    </source>
</reference>
<keyword evidence="2" id="KW-1185">Reference proteome</keyword>
<dbReference type="AlphaFoldDB" id="A0A0A0KTZ6"/>
<reference evidence="1 2" key="2">
    <citation type="journal article" date="2009" name="PLoS ONE">
        <title>An integrated genetic and cytogenetic map of the cucumber genome.</title>
        <authorList>
            <person name="Ren Y."/>
            <person name="Zhang Z."/>
            <person name="Liu J."/>
            <person name="Staub J.E."/>
            <person name="Han Y."/>
            <person name="Cheng Z."/>
            <person name="Li X."/>
            <person name="Lu J."/>
            <person name="Miao H."/>
            <person name="Kang H."/>
            <person name="Xie B."/>
            <person name="Gu X."/>
            <person name="Wang X."/>
            <person name="Du Y."/>
            <person name="Jin W."/>
            <person name="Huang S."/>
        </authorList>
    </citation>
    <scope>NUCLEOTIDE SEQUENCE [LARGE SCALE GENOMIC DNA]</scope>
    <source>
        <strain evidence="2">cv. 9930</strain>
    </source>
</reference>
<dbReference type="Proteomes" id="UP000029981">
    <property type="component" value="Chromosome 5"/>
</dbReference>
<organism evidence="1 2">
    <name type="scientific">Cucumis sativus</name>
    <name type="common">Cucumber</name>
    <dbReference type="NCBI Taxonomy" id="3659"/>
    <lineage>
        <taxon>Eukaryota</taxon>
        <taxon>Viridiplantae</taxon>
        <taxon>Streptophyta</taxon>
        <taxon>Embryophyta</taxon>
        <taxon>Tracheophyta</taxon>
        <taxon>Spermatophyta</taxon>
        <taxon>Magnoliopsida</taxon>
        <taxon>eudicotyledons</taxon>
        <taxon>Gunneridae</taxon>
        <taxon>Pentapetalae</taxon>
        <taxon>rosids</taxon>
        <taxon>fabids</taxon>
        <taxon>Cucurbitales</taxon>
        <taxon>Cucurbitaceae</taxon>
        <taxon>Benincaseae</taxon>
        <taxon>Cucumis</taxon>
    </lineage>
</organism>
<reference evidence="1 2" key="4">
    <citation type="journal article" date="2011" name="BMC Genomics">
        <title>RNA-Seq improves annotation of protein-coding genes in the cucumber genome.</title>
        <authorList>
            <person name="Li Z."/>
            <person name="Zhang Z."/>
            <person name="Yan P."/>
            <person name="Huang S."/>
            <person name="Fei Z."/>
            <person name="Lin K."/>
        </authorList>
    </citation>
    <scope>NUCLEOTIDE SEQUENCE [LARGE SCALE GENOMIC DNA]</scope>
    <source>
        <strain evidence="2">cv. 9930</strain>
    </source>
</reference>
<protein>
    <submittedName>
        <fullName evidence="1">Uncharacterized protein</fullName>
    </submittedName>
</protein>